<keyword evidence="3" id="KW-1185">Reference proteome</keyword>
<dbReference type="InterPro" id="IPR001584">
    <property type="entry name" value="Integrase_cat-core"/>
</dbReference>
<dbReference type="EMBL" id="CARXXK010000001">
    <property type="protein sequence ID" value="CAI6346721.1"/>
    <property type="molecule type" value="Genomic_DNA"/>
</dbReference>
<dbReference type="InterPro" id="IPR043502">
    <property type="entry name" value="DNA/RNA_pol_sf"/>
</dbReference>
<dbReference type="PROSITE" id="PS50994">
    <property type="entry name" value="INTEGRASE"/>
    <property type="match status" value="1"/>
</dbReference>
<dbReference type="Pfam" id="PF18701">
    <property type="entry name" value="DUF5641"/>
    <property type="match status" value="1"/>
</dbReference>
<dbReference type="Pfam" id="PF03564">
    <property type="entry name" value="DUF1759"/>
    <property type="match status" value="1"/>
</dbReference>
<dbReference type="PANTHER" id="PTHR47331">
    <property type="entry name" value="PHD-TYPE DOMAIN-CONTAINING PROTEIN"/>
    <property type="match status" value="1"/>
</dbReference>
<comment type="caution">
    <text evidence="2">The sequence shown here is derived from an EMBL/GenBank/DDBJ whole genome shotgun (WGS) entry which is preliminary data.</text>
</comment>
<dbReference type="GO" id="GO:0003676">
    <property type="term" value="F:nucleic acid binding"/>
    <property type="evidence" value="ECO:0007669"/>
    <property type="project" value="InterPro"/>
</dbReference>
<proteinExistence type="predicted"/>
<dbReference type="SUPFAM" id="SSF56672">
    <property type="entry name" value="DNA/RNA polymerases"/>
    <property type="match status" value="1"/>
</dbReference>
<dbReference type="CDD" id="cd01644">
    <property type="entry name" value="RT_pepA17"/>
    <property type="match status" value="1"/>
</dbReference>
<dbReference type="SUPFAM" id="SSF53098">
    <property type="entry name" value="Ribonuclease H-like"/>
    <property type="match status" value="1"/>
</dbReference>
<dbReference type="GO" id="GO:0071897">
    <property type="term" value="P:DNA biosynthetic process"/>
    <property type="evidence" value="ECO:0007669"/>
    <property type="project" value="UniProtKB-ARBA"/>
</dbReference>
<accession>A0AAV0VVH0</accession>
<evidence type="ECO:0000259" key="1">
    <source>
        <dbReference type="PROSITE" id="PS50994"/>
    </source>
</evidence>
<dbReference type="Pfam" id="PF17921">
    <property type="entry name" value="Integrase_H2C2"/>
    <property type="match status" value="1"/>
</dbReference>
<evidence type="ECO:0000313" key="3">
    <source>
        <dbReference type="Proteomes" id="UP001160148"/>
    </source>
</evidence>
<dbReference type="GO" id="GO:0015074">
    <property type="term" value="P:DNA integration"/>
    <property type="evidence" value="ECO:0007669"/>
    <property type="project" value="InterPro"/>
</dbReference>
<protein>
    <recommendedName>
        <fullName evidence="1">Integrase catalytic domain-containing protein</fullName>
    </recommendedName>
</protein>
<dbReference type="PANTHER" id="PTHR47331:SF1">
    <property type="entry name" value="GAG-LIKE PROTEIN"/>
    <property type="match status" value="1"/>
</dbReference>
<feature type="domain" description="Integrase catalytic" evidence="1">
    <location>
        <begin position="1413"/>
        <end position="1610"/>
    </location>
</feature>
<dbReference type="Gene3D" id="3.30.420.10">
    <property type="entry name" value="Ribonuclease H-like superfamily/Ribonuclease H"/>
    <property type="match status" value="1"/>
</dbReference>
<dbReference type="GO" id="GO:0042575">
    <property type="term" value="C:DNA polymerase complex"/>
    <property type="evidence" value="ECO:0007669"/>
    <property type="project" value="UniProtKB-ARBA"/>
</dbReference>
<name>A0AAV0VVH0_9HEMI</name>
<reference evidence="2 3" key="1">
    <citation type="submission" date="2023-01" db="EMBL/GenBank/DDBJ databases">
        <authorList>
            <person name="Whitehead M."/>
        </authorList>
    </citation>
    <scope>NUCLEOTIDE SEQUENCE [LARGE SCALE GENOMIC DNA]</scope>
</reference>
<evidence type="ECO:0000313" key="2">
    <source>
        <dbReference type="EMBL" id="CAI6346721.1"/>
    </source>
</evidence>
<dbReference type="Pfam" id="PF05380">
    <property type="entry name" value="Peptidase_A17"/>
    <property type="match status" value="1"/>
</dbReference>
<dbReference type="InterPro" id="IPR040676">
    <property type="entry name" value="DUF5641"/>
</dbReference>
<dbReference type="InterPro" id="IPR036397">
    <property type="entry name" value="RNaseH_sf"/>
</dbReference>
<dbReference type="InterPro" id="IPR012337">
    <property type="entry name" value="RNaseH-like_sf"/>
</dbReference>
<dbReference type="InterPro" id="IPR041588">
    <property type="entry name" value="Integrase_H2C2"/>
</dbReference>
<dbReference type="InterPro" id="IPR005312">
    <property type="entry name" value="DUF1759"/>
</dbReference>
<sequence>MEDVPTLTIRRGAIKGRITKFLKFLQDFTDDGDVSQIRVRKQKIEECWDEFQKIQSAIEIKVEDEAQATAEENYRFEFEDMYFQAIADSEKILIKTGHNANPNISNNSNGEVQGSTNSCNHLASIVKLAPLKIPEFSGNYKDWSAFKDIFTIMVHSNENVQEVQKLFYLKAALSGDAAEVVKCFETSANNYQIAWECLNERFNNKRIMVQAHIKAIFDLEKITEESSEKLRQFVDKLFGHIKALEAIGYTPMSWGPMLLHVISTKLDNTTLREWETQAPKTEVPKVEELIAFLKSRFQVLESIENAQSLNKTTNGPSQMPIRDNKIKNKNKTLFTHAATVKFKCYICKEPHAIYKCKQFLDLAVKQRRENVTKLKLCINCLSKHKDNKCKAKGCRKCGEHHNTLLHENVSEQNAETVPPTSISAHAAASAPGAKVLLSTAIIKIFSSTNEPFFARALLDSASQGNFITNNLVCKLRLAKHKFDCAISGVNAAECRVSHVVTAEVRARTNEYTRSINFMTLPKITSKLPTSPIHVSNSYTVPEYIEFADPTYATPGEIDLLLGAEVFFDTLRSGQYKPTANGLVYQETAFGWVVAGSVQQHSSNSGHTFVAQTLPSDCCRQIEKQISKFWHLEELGKVECFSLEEKQCIEHFEKSVTKGADGRFIVQLPFKENPNELGNSKAVALKRFMSTENRLRINPKLKEAYVQFINEYVKLGHMEQVRDNDENNKPVYYIPHHAVLRDNSLTTKLRVVFDASCITDTGKSLNDILLKGPSIQDDLISIITRFRTHKYAMSADIEKMYRQIWIAKKDRDFQRVLWRANPEDEVKEYRLNTVTYGTSPASYLATACLKKLADDMRPLFPDASSAVTTDFYMDDYLGGAQTIDAAVKLRNEIVAITNSSGFNLRKWVSNDKRLLTGIPNDDDDPLRVLNLDGSAVKTLGMSWNPCNDTYTYKFEKVNNDKVITKRTVLSAIATIFDPLSLIGPVVVKAKIFMQQLWTNKIGWDEKLPPPLYVEWNTYYEELPEIEQIRIPRCVMGVNNALHIQIHGFADASIKAYAAAMYLRATDEYGNHVTRLIAAKSRVAPLKVISLAKLELCAAVLLVRLVNKILPSLRVNCVRRYFWSDSTIVLAWISSPASKWKTFVAHRVGEVQQFSAVTEWAHVKSEDNPADVLSRGCSPKQLREHKLWWEGPQWLQADENSWPNAKEKVPLPPEEMPEFKGERPVVLTTKVEYGLIEKYSCLQKLLRITAYCMRWKTYNSKNKHFTAEINTEELDAAKNVLIKLVQGQYFHDEIKCLIAKQNVNKRSKLKLLCPYIDKDGILRVGGRLNNMQSINADKRNPVLLPAQSKLTILIFMHEHYRQIHVGPQALLATIRDQYWPLNGRNIARSVVNKCVICFKTKPFTFQPVMGDLPKARMQPGRAFATTGMDFAGPIKIKTSARRNAPILKAYICVFVCFATKAVHIELVSDLSTDAFLAALRRFWSRRGYCTTLWSDNGKNFVGANRKLKELCDLFGSKEHQAKVQRCVTEVGINWKFIPVYSPHFGGLWESAVKSIKHHLVRQLGSTALTFEELYTVLNRIEACLNSRPLSPLSSDPSDLNVLTPGHFLVGGSLTCLPDKDVANVPTNRLRRWQLVTQLTQQIWQRWSREYLSQLQGRTKWSSKNGPSVKKDLLVVIREPNLAPTQWRLGRIIELHPGQDDVIRVVTVRTERGQSKQAVRNLCPLPLDD</sequence>
<dbReference type="InterPro" id="IPR008042">
    <property type="entry name" value="Retrotrans_Pao"/>
</dbReference>
<gene>
    <name evidence="2" type="ORF">MEUPH1_LOCUS3598</name>
</gene>
<organism evidence="2 3">
    <name type="scientific">Macrosiphum euphorbiae</name>
    <name type="common">potato aphid</name>
    <dbReference type="NCBI Taxonomy" id="13131"/>
    <lineage>
        <taxon>Eukaryota</taxon>
        <taxon>Metazoa</taxon>
        <taxon>Ecdysozoa</taxon>
        <taxon>Arthropoda</taxon>
        <taxon>Hexapoda</taxon>
        <taxon>Insecta</taxon>
        <taxon>Pterygota</taxon>
        <taxon>Neoptera</taxon>
        <taxon>Paraneoptera</taxon>
        <taxon>Hemiptera</taxon>
        <taxon>Sternorrhyncha</taxon>
        <taxon>Aphidomorpha</taxon>
        <taxon>Aphidoidea</taxon>
        <taxon>Aphididae</taxon>
        <taxon>Macrosiphini</taxon>
        <taxon>Macrosiphum</taxon>
    </lineage>
</organism>
<dbReference type="Proteomes" id="UP001160148">
    <property type="component" value="Unassembled WGS sequence"/>
</dbReference>